<feature type="domain" description="MOSC" evidence="4">
    <location>
        <begin position="1121"/>
        <end position="1282"/>
    </location>
</feature>
<evidence type="ECO:0000313" key="5">
    <source>
        <dbReference type="EMBL" id="CAD9328700.1"/>
    </source>
</evidence>
<feature type="transmembrane region" description="Helical" evidence="3">
    <location>
        <begin position="65"/>
        <end position="86"/>
    </location>
</feature>
<dbReference type="GO" id="GO:0030151">
    <property type="term" value="F:molybdenum ion binding"/>
    <property type="evidence" value="ECO:0007669"/>
    <property type="project" value="InterPro"/>
</dbReference>
<keyword evidence="3" id="KW-0812">Transmembrane</keyword>
<dbReference type="PROSITE" id="PS51340">
    <property type="entry name" value="MOSC"/>
    <property type="match status" value="1"/>
</dbReference>
<dbReference type="PANTHER" id="PTHR14237:SF80">
    <property type="entry name" value="MOLYBDENUM COFACTOR SULFURASE"/>
    <property type="match status" value="1"/>
</dbReference>
<evidence type="ECO:0000256" key="2">
    <source>
        <dbReference type="SAM" id="MobiDB-lite"/>
    </source>
</evidence>
<dbReference type="InterPro" id="IPR015424">
    <property type="entry name" value="PyrdxlP-dep_Trfase"/>
</dbReference>
<proteinExistence type="predicted"/>
<dbReference type="InterPro" id="IPR005303">
    <property type="entry name" value="MOCOS_middle"/>
</dbReference>
<accession>A0A7S2ECJ0</accession>
<dbReference type="InterPro" id="IPR005302">
    <property type="entry name" value="MoCF_Sase_C"/>
</dbReference>
<dbReference type="Gene3D" id="3.90.1150.10">
    <property type="entry name" value="Aspartate Aminotransferase, domain 1"/>
    <property type="match status" value="1"/>
</dbReference>
<dbReference type="Pfam" id="PF03473">
    <property type="entry name" value="MOSC"/>
    <property type="match status" value="1"/>
</dbReference>
<dbReference type="PANTHER" id="PTHR14237">
    <property type="entry name" value="MOLYBDOPTERIN COFACTOR SULFURASE MOSC"/>
    <property type="match status" value="1"/>
</dbReference>
<name>A0A7S2ECJ0_9STRA</name>
<dbReference type="Pfam" id="PF00266">
    <property type="entry name" value="Aminotran_5"/>
    <property type="match status" value="1"/>
</dbReference>
<evidence type="ECO:0000256" key="3">
    <source>
        <dbReference type="SAM" id="Phobius"/>
    </source>
</evidence>
<dbReference type="SUPFAM" id="SSF53383">
    <property type="entry name" value="PLP-dependent transferases"/>
    <property type="match status" value="1"/>
</dbReference>
<dbReference type="EMBL" id="HBGN01016119">
    <property type="protein sequence ID" value="CAD9328700.1"/>
    <property type="molecule type" value="Transcribed_RNA"/>
</dbReference>
<gene>
    <name evidence="5" type="ORF">DBRI1063_LOCUS10367</name>
</gene>
<keyword evidence="3" id="KW-0472">Membrane</keyword>
<keyword evidence="3" id="KW-1133">Transmembrane helix</keyword>
<organism evidence="5">
    <name type="scientific">Ditylum brightwellii</name>
    <dbReference type="NCBI Taxonomy" id="49249"/>
    <lineage>
        <taxon>Eukaryota</taxon>
        <taxon>Sar</taxon>
        <taxon>Stramenopiles</taxon>
        <taxon>Ochrophyta</taxon>
        <taxon>Bacillariophyta</taxon>
        <taxon>Mediophyceae</taxon>
        <taxon>Lithodesmiophycidae</taxon>
        <taxon>Lithodesmiales</taxon>
        <taxon>Lithodesmiaceae</taxon>
        <taxon>Ditylum</taxon>
    </lineage>
</organism>
<feature type="compositionally biased region" description="Polar residues" evidence="2">
    <location>
        <begin position="682"/>
        <end position="702"/>
    </location>
</feature>
<sequence>MTMNKSCDYNHHDDYNNEGDDSILKHRHFSSTTTTTTTTMKDSTMTEKTKIRMLLNFKMVNNNDSFYHVISVVIRVLIILLVAIRVKGFSKFTRKRRSNNNCNDAKCTKVQRTRRQIGRRKKTLLSDDYRCSSAFLECDDTNNTRRNNIVTGTIQNVNSRGYESNKMINDLSNGTTDEEISIDTHNTDQFKSATSTTPVTTKTTTAEMDSFQMNRKLNFLSRNKDVYGYSQSKKGFVDTWRKSEFPYLIPPIDMTVRKEEEETDCAYNSAFHNLVVDDDGIVSNATCKNKVEDDHWQEFDNEDDDNTEEEVYLDYAGSALPTLTQLQSIYQNGNISNQVLANPHSFGPAATRTRLRVERMKKKLLDYFHGDPDYGDKNDGSDKISPSSASLSWKDYRHPGYDIIFTSGATESLRIVSERFPWTVSSTLLYSHNSHTSVIGMRNETMKQGGSFRCVNLEKLHNAKKEDFTTWGKKDSSSEGTNMDSVEENKTAGADQINDHGQRQHHHLLVLPAECNFGGDRANVRQIIATARAASSSSMRQEVNAQKWHIMLDLAKAAATGPINLQQLDPDFACISFYKMFGEPTGLGALFVKKTSIPTLTTTSIITKTTATSSISEFKGSMGHAETRQGSIGGILTTKADSEKIEKYEPLLPLQHRQRYYFGGGSVDAVLPGVDFTYPRSWKQNNDNGSENDSAVNGNKTGRSIGSGSLDSLVHGTIHFRGIVSLLHGFREIDSLGGIDRISLHSRSLGAELVRRLTQLRHGNGKRAVIIYGAWANFDVNENQFQSLDVSEKSIGQTDTLQQSLSSTETKLRNAPGPTVAFNVYRHDNSPVGYNEVSKLAALDHPPLQLRTGCFCNPGACQEALHLGDEDVKNNFLTSGHVCGDHHDVIDSNPTGAIRVSFGKDSIWEDLDALVVFIEKMFVKKYGLVDHDAVSYEKSLEKDDFNFDVQKKDSPEEVSFRARKCDRILSEMYIFPIKSCAAMRVSRWKINRRTGRLAFDREFALVDATGTAMRLNAYPMMSQIRSSIDLDQRIITVKAPNMSNLVLSLDCDDSSENVQKYHEKDSIRVCGNSCGGRVWGSHDATKWFSSFLGVRCWLARHYQKQMTDVISSAGTPLHVSSSVAAPVPKGKSSEEKAFANEAPMLLLSQDSINALNSVLLSQGQRRVNPCHFRPNLVVGGMESLATASCMKGSDEVQTRTNPEDNWSSVTFKEKSLELSAVGQCARCSMVDIDPSSGMKGKTLRALADYRRKKGEIMFGVFYSGKSRNNQEELCSGDEVWIEEGDHLTCTQKAVS</sequence>
<dbReference type="InterPro" id="IPR000192">
    <property type="entry name" value="Aminotrans_V_dom"/>
</dbReference>
<evidence type="ECO:0000256" key="1">
    <source>
        <dbReference type="ARBA" id="ARBA00023150"/>
    </source>
</evidence>
<reference evidence="5" key="1">
    <citation type="submission" date="2021-01" db="EMBL/GenBank/DDBJ databases">
        <authorList>
            <person name="Corre E."/>
            <person name="Pelletier E."/>
            <person name="Niang G."/>
            <person name="Scheremetjew M."/>
            <person name="Finn R."/>
            <person name="Kale V."/>
            <person name="Holt S."/>
            <person name="Cochrane G."/>
            <person name="Meng A."/>
            <person name="Brown T."/>
            <person name="Cohen L."/>
        </authorList>
    </citation>
    <scope>NUCLEOTIDE SEQUENCE</scope>
    <source>
        <strain evidence="5">Pop2</strain>
    </source>
</reference>
<dbReference type="InterPro" id="IPR015421">
    <property type="entry name" value="PyrdxlP-dep_Trfase_major"/>
</dbReference>
<dbReference type="GO" id="GO:0003824">
    <property type="term" value="F:catalytic activity"/>
    <property type="evidence" value="ECO:0007669"/>
    <property type="project" value="InterPro"/>
</dbReference>
<dbReference type="Pfam" id="PF03476">
    <property type="entry name" value="MOSC_N"/>
    <property type="match status" value="1"/>
</dbReference>
<evidence type="ECO:0000259" key="4">
    <source>
        <dbReference type="PROSITE" id="PS51340"/>
    </source>
</evidence>
<dbReference type="GO" id="GO:0030170">
    <property type="term" value="F:pyridoxal phosphate binding"/>
    <property type="evidence" value="ECO:0007669"/>
    <property type="project" value="InterPro"/>
</dbReference>
<feature type="region of interest" description="Disordered" evidence="2">
    <location>
        <begin position="681"/>
        <end position="702"/>
    </location>
</feature>
<dbReference type="InterPro" id="IPR015422">
    <property type="entry name" value="PyrdxlP-dep_Trfase_small"/>
</dbReference>
<dbReference type="Gene3D" id="3.40.640.10">
    <property type="entry name" value="Type I PLP-dependent aspartate aminotransferase-like (Major domain)"/>
    <property type="match status" value="1"/>
</dbReference>
<protein>
    <recommendedName>
        <fullName evidence="4">MOSC domain-containing protein</fullName>
    </recommendedName>
</protein>
<dbReference type="GO" id="GO:0006777">
    <property type="term" value="P:Mo-molybdopterin cofactor biosynthetic process"/>
    <property type="evidence" value="ECO:0007669"/>
    <property type="project" value="UniProtKB-KW"/>
</dbReference>
<dbReference type="SUPFAM" id="SSF141673">
    <property type="entry name" value="MOSC N-terminal domain-like"/>
    <property type="match status" value="1"/>
</dbReference>
<keyword evidence="1" id="KW-0501">Molybdenum cofactor biosynthesis</keyword>